<keyword evidence="1" id="KW-0418">Kinase</keyword>
<keyword evidence="1" id="KW-0808">Transferase</keyword>
<proteinExistence type="predicted"/>
<dbReference type="Proteomes" id="UP000825015">
    <property type="component" value="Chromosome"/>
</dbReference>
<keyword evidence="2" id="KW-1185">Reference proteome</keyword>
<evidence type="ECO:0000313" key="2">
    <source>
        <dbReference type="Proteomes" id="UP000825015"/>
    </source>
</evidence>
<sequence>MKIMKSSNKEKIKENDNKIIFITGTPGTGKTTLANLLESKFSKNYNFQIVKINDLAIENNLIDGVDSDKGYNIVNVQKLDKKLNEVLDSFFNEKDLNDSKLKISIVEGHLSHLCNCENVDKIIVLRLNPKILESRLKSRNYSEYKIHENLEAEALGVCSVEAYQKYGTKVNEIDTSDLSIKEVFKFVEDIIFNKKDFPVGNIDFMKWILGGY</sequence>
<evidence type="ECO:0000313" key="1">
    <source>
        <dbReference type="EMBL" id="BBL61958.1"/>
    </source>
</evidence>
<organism evidence="1 2">
    <name type="scientific">Methanobrevibacter arboriphilus</name>
    <dbReference type="NCBI Taxonomy" id="39441"/>
    <lineage>
        <taxon>Archaea</taxon>
        <taxon>Methanobacteriati</taxon>
        <taxon>Methanobacteriota</taxon>
        <taxon>Methanomada group</taxon>
        <taxon>Methanobacteria</taxon>
        <taxon>Methanobacteriales</taxon>
        <taxon>Methanobacteriaceae</taxon>
        <taxon>Methanobrevibacter</taxon>
    </lineage>
</organism>
<name>A0ACA8R4W6_METAZ</name>
<dbReference type="EMBL" id="AP019779">
    <property type="protein sequence ID" value="BBL61958.1"/>
    <property type="molecule type" value="Genomic_DNA"/>
</dbReference>
<gene>
    <name evidence="1" type="ORF">MarbSA_09980</name>
</gene>
<protein>
    <submittedName>
        <fullName evidence="1">Adenylate kinase</fullName>
    </submittedName>
</protein>
<accession>A0ACA8R4W6</accession>
<reference evidence="1" key="1">
    <citation type="submission" date="2019-06" db="EMBL/GenBank/DDBJ databases">
        <title>Complete genome sequence of Methanobrevibacter arboriphilus strain SA.</title>
        <authorList>
            <person name="Asakawa S."/>
        </authorList>
    </citation>
    <scope>NUCLEOTIDE SEQUENCE</scope>
    <source>
        <strain evidence="1">SA</strain>
    </source>
</reference>